<dbReference type="Gene3D" id="3.30.43.10">
    <property type="entry name" value="Uridine Diphospho-n-acetylenolpyruvylglucosamine Reductase, domain 2"/>
    <property type="match status" value="1"/>
</dbReference>
<keyword evidence="3" id="KW-0560">Oxidoreductase</keyword>
<feature type="domain" description="FAD-binding PCMH-type" evidence="4">
    <location>
        <begin position="1"/>
        <end position="177"/>
    </location>
</feature>
<protein>
    <submittedName>
        <fullName evidence="5">FAD binding domain-containing protein</fullName>
    </submittedName>
</protein>
<comment type="caution">
    <text evidence="5">The sequence shown here is derived from an EMBL/GenBank/DDBJ whole genome shotgun (WGS) entry which is preliminary data.</text>
</comment>
<dbReference type="Proteomes" id="UP001230908">
    <property type="component" value="Unassembled WGS sequence"/>
</dbReference>
<dbReference type="EMBL" id="JAVHUY010000007">
    <property type="protein sequence ID" value="MDQ7904633.1"/>
    <property type="molecule type" value="Genomic_DNA"/>
</dbReference>
<dbReference type="PANTHER" id="PTHR42659">
    <property type="entry name" value="XANTHINE DEHYDROGENASE SUBUNIT C-RELATED"/>
    <property type="match status" value="1"/>
</dbReference>
<dbReference type="PROSITE" id="PS51387">
    <property type="entry name" value="FAD_PCMH"/>
    <property type="match status" value="1"/>
</dbReference>
<dbReference type="SUPFAM" id="SSF56176">
    <property type="entry name" value="FAD-binding/transporter-associated domain-like"/>
    <property type="match status" value="1"/>
</dbReference>
<dbReference type="InterPro" id="IPR002346">
    <property type="entry name" value="Mopterin_DH_FAD-bd"/>
</dbReference>
<dbReference type="Pfam" id="PF00941">
    <property type="entry name" value="FAD_binding_5"/>
    <property type="match status" value="1"/>
</dbReference>
<evidence type="ECO:0000256" key="3">
    <source>
        <dbReference type="ARBA" id="ARBA00023002"/>
    </source>
</evidence>
<sequence>MIRTSLRYHRPATPEESTAILVEYAGDVVVLGGGTMILPMMHRAEVEAGHIVDLRGLGLATVTEEGRYVRIGAMVTYGDLLDSDVVAREAPLLRRMAGAITGGNQLRNLATAGGAACYGNPSSDVPAVLVALGATMCLHGPAGERRVPAAEFFVDAFRTAVGGGEFLMWMEVPRLVVEVGYHKLKLCEGSGPIVTAAVVRDGGRTIATVGAASVTPLRFDLTSCVDSGVDTVDELIRDGVVNPWTDVLADGRYRRDVAGAVVRRAVADLREG</sequence>
<reference evidence="5 6" key="1">
    <citation type="submission" date="2023-08" db="EMBL/GenBank/DDBJ databases">
        <title>Phytohabitans sansha sp. nov., isolated from marine sediment.</title>
        <authorList>
            <person name="Zhao Y."/>
            <person name="Yi K."/>
        </authorList>
    </citation>
    <scope>NUCLEOTIDE SEQUENCE [LARGE SCALE GENOMIC DNA]</scope>
    <source>
        <strain evidence="5 6">ZYX-F-186</strain>
    </source>
</reference>
<evidence type="ECO:0000259" key="4">
    <source>
        <dbReference type="PROSITE" id="PS51387"/>
    </source>
</evidence>
<proteinExistence type="predicted"/>
<evidence type="ECO:0000313" key="5">
    <source>
        <dbReference type="EMBL" id="MDQ7904633.1"/>
    </source>
</evidence>
<organism evidence="5 6">
    <name type="scientific">Phytohabitans maris</name>
    <dbReference type="NCBI Taxonomy" id="3071409"/>
    <lineage>
        <taxon>Bacteria</taxon>
        <taxon>Bacillati</taxon>
        <taxon>Actinomycetota</taxon>
        <taxon>Actinomycetes</taxon>
        <taxon>Micromonosporales</taxon>
        <taxon>Micromonosporaceae</taxon>
    </lineage>
</organism>
<dbReference type="InterPro" id="IPR036318">
    <property type="entry name" value="FAD-bd_PCMH-like_sf"/>
</dbReference>
<dbReference type="InterPro" id="IPR016166">
    <property type="entry name" value="FAD-bd_PCMH"/>
</dbReference>
<dbReference type="InterPro" id="IPR016167">
    <property type="entry name" value="FAD-bd_PCMH_sub1"/>
</dbReference>
<keyword evidence="2" id="KW-0274">FAD</keyword>
<evidence type="ECO:0000256" key="2">
    <source>
        <dbReference type="ARBA" id="ARBA00022827"/>
    </source>
</evidence>
<accession>A0ABU0ZC73</accession>
<dbReference type="InterPro" id="IPR036683">
    <property type="entry name" value="CO_DH_flav_C_dom_sf"/>
</dbReference>
<evidence type="ECO:0000256" key="1">
    <source>
        <dbReference type="ARBA" id="ARBA00022630"/>
    </source>
</evidence>
<dbReference type="PANTHER" id="PTHR42659:SF2">
    <property type="entry name" value="XANTHINE DEHYDROGENASE SUBUNIT C-RELATED"/>
    <property type="match status" value="1"/>
</dbReference>
<dbReference type="RefSeq" id="WP_308711905.1">
    <property type="nucleotide sequence ID" value="NZ_JAVHUY010000007.1"/>
</dbReference>
<dbReference type="InterPro" id="IPR051312">
    <property type="entry name" value="Diverse_Substr_Oxidored"/>
</dbReference>
<evidence type="ECO:0000313" key="6">
    <source>
        <dbReference type="Proteomes" id="UP001230908"/>
    </source>
</evidence>
<keyword evidence="1" id="KW-0285">Flavoprotein</keyword>
<dbReference type="SUPFAM" id="SSF55447">
    <property type="entry name" value="CO dehydrogenase flavoprotein C-terminal domain-like"/>
    <property type="match status" value="1"/>
</dbReference>
<gene>
    <name evidence="5" type="ORF">RB614_08870</name>
</gene>
<name>A0ABU0ZC73_9ACTN</name>
<keyword evidence="6" id="KW-1185">Reference proteome</keyword>
<dbReference type="InterPro" id="IPR016169">
    <property type="entry name" value="FAD-bd_PCMH_sub2"/>
</dbReference>
<dbReference type="Gene3D" id="3.30.465.10">
    <property type="match status" value="1"/>
</dbReference>